<dbReference type="PANTHER" id="PTHR43585">
    <property type="entry name" value="FUMIPYRROLE BIOSYNTHESIS PROTEIN C"/>
    <property type="match status" value="1"/>
</dbReference>
<sequence>MTSPTDKRRILVLFPDEWDRAIAQDPRYRGTHEFLFEGFDLFSFPENARLFTFDALKFAEKVARRHAGTGIEAVVTSDEQFGPFLAALVSKRLGLLHTPLAAVLTIQHKYYARQAFERILPGTNPAYGLLRRNYSSPEDVPIPFPFYIKPVKAAYSVLARRVDSYAELRRHTAFGWFERAIIERLVKPFNDVMRAHSSFEEEPFSMIAEGILHGRQVTANGYARDGKVTMLGTVDSVMYPGTDHFQRFQYPSSLPPDTLSRIDQTAIKLLEGLGFEHGVFNIELRIDPASGAVRVIEINPRAAGQFYDLFERVDGYCLFDVLLDLHAGREPVVRHRQGRDAHAASFVLRDFTGDGLSRWPGQREVSSLQAANPEAHLMFYLKRGADLEREMKWLGSYRYGTFNLGGGSLEDLFRRYQQLCAQIRFHPRGHVEPSVESLLAQVAGGD</sequence>
<dbReference type="Gene3D" id="3.30.470.20">
    <property type="entry name" value="ATP-grasp fold, B domain"/>
    <property type="match status" value="1"/>
</dbReference>
<dbReference type="AlphaFoldDB" id="A0A6M4GTA4"/>
<keyword evidence="2 4" id="KW-0547">Nucleotide-binding</keyword>
<proteinExistence type="predicted"/>
<evidence type="ECO:0000313" key="6">
    <source>
        <dbReference type="EMBL" id="QJR10292.1"/>
    </source>
</evidence>
<dbReference type="GO" id="GO:0016874">
    <property type="term" value="F:ligase activity"/>
    <property type="evidence" value="ECO:0007669"/>
    <property type="project" value="UniProtKB-KW"/>
</dbReference>
<evidence type="ECO:0000256" key="1">
    <source>
        <dbReference type="ARBA" id="ARBA00022598"/>
    </source>
</evidence>
<dbReference type="RefSeq" id="WP_171090694.1">
    <property type="nucleotide sequence ID" value="NZ_CP053069.1"/>
</dbReference>
<evidence type="ECO:0000256" key="3">
    <source>
        <dbReference type="ARBA" id="ARBA00022840"/>
    </source>
</evidence>
<keyword evidence="1" id="KW-0436">Ligase</keyword>
<reference evidence="6 7" key="1">
    <citation type="submission" date="2020-04" db="EMBL/GenBank/DDBJ databases">
        <title>Usitatibacter rugosus gen. nov., sp. nov. and Usitatibacter palustris sp. nov., novel members of Usitatibacteraceae fam. nov. within the order Nitrosomonadales isolated from soil.</title>
        <authorList>
            <person name="Huber K.J."/>
            <person name="Neumann-Schaal M."/>
            <person name="Geppert A."/>
            <person name="Luckner M."/>
            <person name="Wanner G."/>
            <person name="Overmann J."/>
        </authorList>
    </citation>
    <scope>NUCLEOTIDE SEQUENCE [LARGE SCALE GENOMIC DNA]</scope>
    <source>
        <strain evidence="6 7">0125_3</strain>
    </source>
</reference>
<name>A0A6M4GTA4_9PROT</name>
<protein>
    <recommendedName>
        <fullName evidence="5">ATP-grasp domain-containing protein</fullName>
    </recommendedName>
</protein>
<dbReference type="KEGG" id="uru:DSM104443_01346"/>
<dbReference type="InterPro" id="IPR005479">
    <property type="entry name" value="CPAse_ATP-bd"/>
</dbReference>
<dbReference type="Proteomes" id="UP000501534">
    <property type="component" value="Chromosome"/>
</dbReference>
<feature type="domain" description="ATP-grasp" evidence="5">
    <location>
        <begin position="113"/>
        <end position="327"/>
    </location>
</feature>
<dbReference type="EMBL" id="CP053069">
    <property type="protein sequence ID" value="QJR10292.1"/>
    <property type="molecule type" value="Genomic_DNA"/>
</dbReference>
<dbReference type="Pfam" id="PF13535">
    <property type="entry name" value="ATP-grasp_4"/>
    <property type="match status" value="1"/>
</dbReference>
<organism evidence="6 7">
    <name type="scientific">Usitatibacter rugosus</name>
    <dbReference type="NCBI Taxonomy" id="2732067"/>
    <lineage>
        <taxon>Bacteria</taxon>
        <taxon>Pseudomonadati</taxon>
        <taxon>Pseudomonadota</taxon>
        <taxon>Betaproteobacteria</taxon>
        <taxon>Nitrosomonadales</taxon>
        <taxon>Usitatibacteraceae</taxon>
        <taxon>Usitatibacter</taxon>
    </lineage>
</organism>
<dbReference type="PROSITE" id="PS00867">
    <property type="entry name" value="CPSASE_2"/>
    <property type="match status" value="1"/>
</dbReference>
<evidence type="ECO:0000313" key="7">
    <source>
        <dbReference type="Proteomes" id="UP000501534"/>
    </source>
</evidence>
<accession>A0A6M4GTA4</accession>
<dbReference type="GO" id="GO:0046872">
    <property type="term" value="F:metal ion binding"/>
    <property type="evidence" value="ECO:0007669"/>
    <property type="project" value="InterPro"/>
</dbReference>
<dbReference type="InterPro" id="IPR011761">
    <property type="entry name" value="ATP-grasp"/>
</dbReference>
<evidence type="ECO:0000256" key="2">
    <source>
        <dbReference type="ARBA" id="ARBA00022741"/>
    </source>
</evidence>
<evidence type="ECO:0000256" key="4">
    <source>
        <dbReference type="PROSITE-ProRule" id="PRU00409"/>
    </source>
</evidence>
<dbReference type="PANTHER" id="PTHR43585:SF2">
    <property type="entry name" value="ATP-GRASP ENZYME FSQD"/>
    <property type="match status" value="1"/>
</dbReference>
<keyword evidence="3 4" id="KW-0067">ATP-binding</keyword>
<keyword evidence="7" id="KW-1185">Reference proteome</keyword>
<dbReference type="PROSITE" id="PS50975">
    <property type="entry name" value="ATP_GRASP"/>
    <property type="match status" value="1"/>
</dbReference>
<dbReference type="SUPFAM" id="SSF56059">
    <property type="entry name" value="Glutathione synthetase ATP-binding domain-like"/>
    <property type="match status" value="1"/>
</dbReference>
<dbReference type="InterPro" id="IPR052032">
    <property type="entry name" value="ATP-dep_AA_Ligase"/>
</dbReference>
<dbReference type="GO" id="GO:0005524">
    <property type="term" value="F:ATP binding"/>
    <property type="evidence" value="ECO:0007669"/>
    <property type="project" value="UniProtKB-UniRule"/>
</dbReference>
<gene>
    <name evidence="6" type="ORF">DSM104443_01346</name>
</gene>
<evidence type="ECO:0000259" key="5">
    <source>
        <dbReference type="PROSITE" id="PS50975"/>
    </source>
</evidence>